<feature type="non-terminal residue" evidence="1">
    <location>
        <position position="209"/>
    </location>
</feature>
<dbReference type="AlphaFoldDB" id="A0A6A5JVF1"/>
<feature type="non-terminal residue" evidence="1">
    <location>
        <position position="1"/>
    </location>
</feature>
<dbReference type="SUPFAM" id="SSF56973">
    <property type="entry name" value="Aerolisin/ETX pore-forming domain"/>
    <property type="match status" value="1"/>
</dbReference>
<keyword evidence="2" id="KW-1185">Reference proteome</keyword>
<name>A0A6A5JVF1_9PLEO</name>
<evidence type="ECO:0000313" key="2">
    <source>
        <dbReference type="Proteomes" id="UP000800040"/>
    </source>
</evidence>
<proteinExistence type="predicted"/>
<accession>A0A6A5JVF1</accession>
<organism evidence="1 2">
    <name type="scientific">Decorospora gaudefroyi</name>
    <dbReference type="NCBI Taxonomy" id="184978"/>
    <lineage>
        <taxon>Eukaryota</taxon>
        <taxon>Fungi</taxon>
        <taxon>Dikarya</taxon>
        <taxon>Ascomycota</taxon>
        <taxon>Pezizomycotina</taxon>
        <taxon>Dothideomycetes</taxon>
        <taxon>Pleosporomycetidae</taxon>
        <taxon>Pleosporales</taxon>
        <taxon>Pleosporineae</taxon>
        <taxon>Pleosporaceae</taxon>
        <taxon>Decorospora</taxon>
    </lineage>
</organism>
<dbReference type="EMBL" id="ML975567">
    <property type="protein sequence ID" value="KAF1828328.1"/>
    <property type="molecule type" value="Genomic_DNA"/>
</dbReference>
<reference evidence="1" key="1">
    <citation type="submission" date="2020-01" db="EMBL/GenBank/DDBJ databases">
        <authorList>
            <consortium name="DOE Joint Genome Institute"/>
            <person name="Haridas S."/>
            <person name="Albert R."/>
            <person name="Binder M."/>
            <person name="Bloem J."/>
            <person name="Labutti K."/>
            <person name="Salamov A."/>
            <person name="Andreopoulos B."/>
            <person name="Baker S.E."/>
            <person name="Barry K."/>
            <person name="Bills G."/>
            <person name="Bluhm B.H."/>
            <person name="Cannon C."/>
            <person name="Castanera R."/>
            <person name="Culley D.E."/>
            <person name="Daum C."/>
            <person name="Ezra D."/>
            <person name="Gonzalez J.B."/>
            <person name="Henrissat B."/>
            <person name="Kuo A."/>
            <person name="Liang C."/>
            <person name="Lipzen A."/>
            <person name="Lutzoni F."/>
            <person name="Magnuson J."/>
            <person name="Mondo S."/>
            <person name="Nolan M."/>
            <person name="Ohm R."/>
            <person name="Pangilinan J."/>
            <person name="Park H.-J."/>
            <person name="Ramirez L."/>
            <person name="Alfaro M."/>
            <person name="Sun H."/>
            <person name="Tritt A."/>
            <person name="Yoshinaga Y."/>
            <person name="Zwiers L.-H."/>
            <person name="Turgeon B.G."/>
            <person name="Goodwin S.B."/>
            <person name="Spatafora J.W."/>
            <person name="Crous P.W."/>
            <person name="Grigoriev I.V."/>
        </authorList>
    </citation>
    <scope>NUCLEOTIDE SEQUENCE</scope>
    <source>
        <strain evidence="1">P77</strain>
    </source>
</reference>
<dbReference type="OrthoDB" id="3677120at2759"/>
<gene>
    <name evidence="1" type="ORF">BDW02DRAFT_485420</name>
</gene>
<sequence>PKPSCMQWWWIDGNCLVTHCYQDEPGSFPEPRSITEGQVHQFYEHIESRCSFLRAGGDSVPESRNLGVNELAKRQNEDDDYFQILFQALGIRQPTDFERGPHLSNGVGYTWEVSESQTYSLTTSVSMGASWKIFSASVDAEVSESETFTVTEGLTFDVDCPSQAQITFYPLYDYYEVRSWPSETFIKIWIPAITGQRKVNGEISVACLG</sequence>
<evidence type="ECO:0000313" key="1">
    <source>
        <dbReference type="EMBL" id="KAF1828328.1"/>
    </source>
</evidence>
<dbReference type="Proteomes" id="UP000800040">
    <property type="component" value="Unassembled WGS sequence"/>
</dbReference>
<protein>
    <submittedName>
        <fullName evidence="1">Uncharacterized protein</fullName>
    </submittedName>
</protein>